<dbReference type="GO" id="GO:0008988">
    <property type="term" value="F:rRNA (adenine-N6-)-methyltransferase activity"/>
    <property type="evidence" value="ECO:0007669"/>
    <property type="project" value="InterPro"/>
</dbReference>
<evidence type="ECO:0000313" key="8">
    <source>
        <dbReference type="EMBL" id="OWF39031.1"/>
    </source>
</evidence>
<keyword evidence="9" id="KW-1185">Reference proteome</keyword>
<keyword evidence="2" id="KW-0963">Cytoplasm</keyword>
<accession>A0A210PRB7</accession>
<dbReference type="AlphaFoldDB" id="A0A210PRB7"/>
<dbReference type="PROSITE" id="PS51270">
    <property type="entry name" value="ZF_CTCHY"/>
    <property type="match status" value="1"/>
</dbReference>
<protein>
    <submittedName>
        <fullName evidence="8">Zinc finger CCHC domain-containing protein 4</fullName>
    </submittedName>
</protein>
<dbReference type="EMBL" id="NEDP02005548">
    <property type="protein sequence ID" value="OWF39031.1"/>
    <property type="molecule type" value="Genomic_DNA"/>
</dbReference>
<dbReference type="OrthoDB" id="431817at2759"/>
<dbReference type="SUPFAM" id="SSF161245">
    <property type="entry name" value="Zinc hairpin stack"/>
    <property type="match status" value="1"/>
</dbReference>
<evidence type="ECO:0000256" key="5">
    <source>
        <dbReference type="PROSITE-ProRule" id="PRU00965"/>
    </source>
</evidence>
<dbReference type="STRING" id="6573.A0A210PRB7"/>
<dbReference type="GO" id="GO:0008270">
    <property type="term" value="F:zinc ion binding"/>
    <property type="evidence" value="ECO:0007669"/>
    <property type="project" value="UniProtKB-KW"/>
</dbReference>
<dbReference type="InterPro" id="IPR017921">
    <property type="entry name" value="Znf_CTCHY"/>
</dbReference>
<evidence type="ECO:0000256" key="6">
    <source>
        <dbReference type="SAM" id="MobiDB-lite"/>
    </source>
</evidence>
<comment type="caution">
    <text evidence="8">The sequence shown here is derived from an EMBL/GenBank/DDBJ whole genome shotgun (WGS) entry which is preliminary data.</text>
</comment>
<evidence type="ECO:0000256" key="1">
    <source>
        <dbReference type="ARBA" id="ARBA00004496"/>
    </source>
</evidence>
<feature type="region of interest" description="Disordered" evidence="6">
    <location>
        <begin position="435"/>
        <end position="463"/>
    </location>
</feature>
<dbReference type="Proteomes" id="UP000242188">
    <property type="component" value="Unassembled WGS sequence"/>
</dbReference>
<sequence>MAANTAANVDVIIDTGGREIPECPHGPALLFVKYDRGSSSKFFACSAFRDRKECNFFQWESEKPSEEKKKIRQEINSQQKPKFSHEEAYNRFLRFKEQTSCNRELCQTCGRFLLPGELKDHKGHKVKSPITDEMLEKPTKLFVPLDNNKTFAQYLFSASAVDFTIKTLEDLSFTHIVCVGAPRIFEAIELKKDSATKGLLLDLDHRYQQLYPTTKFCRYNMFNHHFFDGQKSEDVFKQFILEEEEDGKRVAMVMDPPFGGMVDALAATYNKISLQWQTLSDQTQDSNLPILWFFPYFMEKRIKECLPTTHMLDYKVDYDNHMLFRGDMKKQGSPVRIFTNLSPERVILPASDGYWFCKVCSRFSAKENLHCDVCDLCPSKDGRTYKHCFKCDRCVKPSKQHCKTCKTCQQQDHRCGQPMSNGCHVCGALDHKRRNCPKQGSSSTKRGAPENSSPNRQKRKRKK</sequence>
<keyword evidence="5" id="KW-0863">Zinc-finger</keyword>
<evidence type="ECO:0000256" key="2">
    <source>
        <dbReference type="ARBA" id="ARBA00022490"/>
    </source>
</evidence>
<reference evidence="8 9" key="1">
    <citation type="journal article" date="2017" name="Nat. Ecol. Evol.">
        <title>Scallop genome provides insights into evolution of bilaterian karyotype and development.</title>
        <authorList>
            <person name="Wang S."/>
            <person name="Zhang J."/>
            <person name="Jiao W."/>
            <person name="Li J."/>
            <person name="Xun X."/>
            <person name="Sun Y."/>
            <person name="Guo X."/>
            <person name="Huan P."/>
            <person name="Dong B."/>
            <person name="Zhang L."/>
            <person name="Hu X."/>
            <person name="Sun X."/>
            <person name="Wang J."/>
            <person name="Zhao C."/>
            <person name="Wang Y."/>
            <person name="Wang D."/>
            <person name="Huang X."/>
            <person name="Wang R."/>
            <person name="Lv J."/>
            <person name="Li Y."/>
            <person name="Zhang Z."/>
            <person name="Liu B."/>
            <person name="Lu W."/>
            <person name="Hui Y."/>
            <person name="Liang J."/>
            <person name="Zhou Z."/>
            <person name="Hou R."/>
            <person name="Li X."/>
            <person name="Liu Y."/>
            <person name="Li H."/>
            <person name="Ning X."/>
            <person name="Lin Y."/>
            <person name="Zhao L."/>
            <person name="Xing Q."/>
            <person name="Dou J."/>
            <person name="Li Y."/>
            <person name="Mao J."/>
            <person name="Guo H."/>
            <person name="Dou H."/>
            <person name="Li T."/>
            <person name="Mu C."/>
            <person name="Jiang W."/>
            <person name="Fu Q."/>
            <person name="Fu X."/>
            <person name="Miao Y."/>
            <person name="Liu J."/>
            <person name="Yu Q."/>
            <person name="Li R."/>
            <person name="Liao H."/>
            <person name="Li X."/>
            <person name="Kong Y."/>
            <person name="Jiang Z."/>
            <person name="Chourrout D."/>
            <person name="Li R."/>
            <person name="Bao Z."/>
        </authorList>
    </citation>
    <scope>NUCLEOTIDE SEQUENCE [LARGE SCALE GENOMIC DNA]</scope>
    <source>
        <strain evidence="8 9">PY_sf001</strain>
    </source>
</reference>
<keyword evidence="5" id="KW-0862">Zinc</keyword>
<keyword evidence="3" id="KW-0489">Methyltransferase</keyword>
<dbReference type="InterPro" id="IPR039846">
    <property type="entry name" value="ZCCHC4"/>
</dbReference>
<dbReference type="InterPro" id="IPR037275">
    <property type="entry name" value="Znf_CTCHY_sf"/>
</dbReference>
<feature type="compositionally biased region" description="Polar residues" evidence="6">
    <location>
        <begin position="438"/>
        <end position="455"/>
    </location>
</feature>
<feature type="domain" description="CTCHY-type" evidence="7">
    <location>
        <begin position="352"/>
        <end position="413"/>
    </location>
</feature>
<dbReference type="PANTHER" id="PTHR13493">
    <property type="entry name" value="ZINC FINGER CCHC DOMAIN-CONTAINING"/>
    <property type="match status" value="1"/>
</dbReference>
<dbReference type="GO" id="GO:0005737">
    <property type="term" value="C:cytoplasm"/>
    <property type="evidence" value="ECO:0007669"/>
    <property type="project" value="UniProtKB-SubCell"/>
</dbReference>
<dbReference type="PANTHER" id="PTHR13493:SF3">
    <property type="entry name" value="RRNA N6-ADENOSINE-METHYLTRANSFERASE ZCCHC4"/>
    <property type="match status" value="1"/>
</dbReference>
<organism evidence="8 9">
    <name type="scientific">Mizuhopecten yessoensis</name>
    <name type="common">Japanese scallop</name>
    <name type="synonym">Patinopecten yessoensis</name>
    <dbReference type="NCBI Taxonomy" id="6573"/>
    <lineage>
        <taxon>Eukaryota</taxon>
        <taxon>Metazoa</taxon>
        <taxon>Spiralia</taxon>
        <taxon>Lophotrochozoa</taxon>
        <taxon>Mollusca</taxon>
        <taxon>Bivalvia</taxon>
        <taxon>Autobranchia</taxon>
        <taxon>Pteriomorphia</taxon>
        <taxon>Pectinida</taxon>
        <taxon>Pectinoidea</taxon>
        <taxon>Pectinidae</taxon>
        <taxon>Mizuhopecten</taxon>
    </lineage>
</organism>
<dbReference type="PROSITE" id="PS50216">
    <property type="entry name" value="DHHC"/>
    <property type="match status" value="1"/>
</dbReference>
<evidence type="ECO:0000256" key="3">
    <source>
        <dbReference type="ARBA" id="ARBA00022603"/>
    </source>
</evidence>
<keyword evidence="5" id="KW-0479">Metal-binding</keyword>
<evidence type="ECO:0000256" key="4">
    <source>
        <dbReference type="ARBA" id="ARBA00022679"/>
    </source>
</evidence>
<keyword evidence="4" id="KW-0808">Transferase</keyword>
<evidence type="ECO:0000259" key="7">
    <source>
        <dbReference type="PROSITE" id="PS51270"/>
    </source>
</evidence>
<comment type="subcellular location">
    <subcellularLocation>
        <location evidence="1">Cytoplasm</location>
    </subcellularLocation>
</comment>
<dbReference type="Pfam" id="PF10237">
    <property type="entry name" value="N6-adenineMlase"/>
    <property type="match status" value="1"/>
</dbReference>
<evidence type="ECO:0000313" key="9">
    <source>
        <dbReference type="Proteomes" id="UP000242188"/>
    </source>
</evidence>
<name>A0A210PRB7_MIZYE</name>
<dbReference type="InterPro" id="IPR041370">
    <property type="entry name" value="Mlase_EEF1AKMT1/ZCCHC4"/>
</dbReference>
<dbReference type="GO" id="GO:0005730">
    <property type="term" value="C:nucleolus"/>
    <property type="evidence" value="ECO:0007669"/>
    <property type="project" value="TreeGrafter"/>
</dbReference>
<proteinExistence type="predicted"/>
<gene>
    <name evidence="8" type="ORF">KP79_PYT15137</name>
</gene>